<dbReference type="Gene3D" id="1.10.3500.10">
    <property type="entry name" value="Tex N-terminal region-like"/>
    <property type="match status" value="1"/>
</dbReference>
<accession>F2K142</accession>
<evidence type="ECO:0000259" key="1">
    <source>
        <dbReference type="PROSITE" id="PS50126"/>
    </source>
</evidence>
<dbReference type="InterPro" id="IPR041692">
    <property type="entry name" value="HHH_9"/>
</dbReference>
<dbReference type="GO" id="GO:0006412">
    <property type="term" value="P:translation"/>
    <property type="evidence" value="ECO:0007669"/>
    <property type="project" value="TreeGrafter"/>
</dbReference>
<evidence type="ECO:0000313" key="3">
    <source>
        <dbReference type="Proteomes" id="UP000001062"/>
    </source>
</evidence>
<dbReference type="InterPro" id="IPR006641">
    <property type="entry name" value="YqgF/RNaseH-like_dom"/>
</dbReference>
<dbReference type="Pfam" id="PF16921">
    <property type="entry name" value="Tex_YqgF"/>
    <property type="match status" value="1"/>
</dbReference>
<gene>
    <name evidence="2" type="ordered locus">Marme_0598</name>
</gene>
<dbReference type="Pfam" id="PF22706">
    <property type="entry name" value="Tex_central_region"/>
    <property type="match status" value="1"/>
</dbReference>
<dbReference type="GO" id="GO:0006139">
    <property type="term" value="P:nucleobase-containing compound metabolic process"/>
    <property type="evidence" value="ECO:0007669"/>
    <property type="project" value="InterPro"/>
</dbReference>
<dbReference type="GO" id="GO:0003729">
    <property type="term" value="F:mRNA binding"/>
    <property type="evidence" value="ECO:0007669"/>
    <property type="project" value="UniProtKB-ARBA"/>
</dbReference>
<dbReference type="SUPFAM" id="SSF50249">
    <property type="entry name" value="Nucleic acid-binding proteins"/>
    <property type="match status" value="1"/>
</dbReference>
<dbReference type="Gene3D" id="1.10.10.650">
    <property type="entry name" value="RuvA domain 2-like"/>
    <property type="match status" value="1"/>
</dbReference>
<dbReference type="Pfam" id="PF09371">
    <property type="entry name" value="Tex_N"/>
    <property type="match status" value="1"/>
</dbReference>
<sequence>MLIDILKNEFRCSEKVVRTLITFLDEGTSIPFIARYRKDETQGMNDVTLRQFHDRYTYILKLEARRKSIITSLSNIKNTSIELIKSIENTDSLIELEELYRPYKASKQTKSQVAESLGLTSLSKKLWLNSSKAQHHGIASLWLSKRNINNLSIESAVEGAYNILIDKLANNADLIKESLNSLKESGVIESKVIRGKKEKSEKYRDYWDHKEKVAKAPHHRLLAMFRGEKEKLLKINIKLEKHIHADGTPLFLNKCALQLNFDDTITPCPSSMKPFWLSLVWKEKLLKHTERKILSTLKMDAEHNAVRVFSDNLKDLLMAPPAGATPVLALDPGYKNGVKYAAIDASGEVQSTGIVFATPPANKTVESETVLVNILKRQAIKWIVTGNGTASKETDTFARNMIRKHELNCKAIISSEAGASVYSASETASKEFPNIDVSLRGAISIARRFQDPLSELVKIAPKAIGVGQYQHDIKETTLNQSLANVVEDCVNSVGVDLNLASESLLQYVSGLTPTTARNIVEYRQSNGKFKNRETLLNIRGIGDKAFKMCAGFLKINDGNEPLDNTAVHPESYSLVYTLSKNLKMPIKQIIGNSDHIARIESEYKERYKEKEYYLFKNVISELSHPFRDPRPVFKYATFSSDIKNINDLSINMKLEGVITNITSFGAFVDIGVHQDGLIHISNISNQFIKDPRQVVRVGQTVNIEVIDLDISRRRISLKKIS</sequence>
<dbReference type="KEGG" id="mme:Marme_0598"/>
<dbReference type="Proteomes" id="UP000001062">
    <property type="component" value="Chromosome"/>
</dbReference>
<dbReference type="PANTHER" id="PTHR10724:SF10">
    <property type="entry name" value="S1 RNA-BINDING DOMAIN-CONTAINING PROTEIN 1"/>
    <property type="match status" value="1"/>
</dbReference>
<dbReference type="RefSeq" id="WP_013659797.1">
    <property type="nucleotide sequence ID" value="NC_015276.1"/>
</dbReference>
<dbReference type="SUPFAM" id="SSF158832">
    <property type="entry name" value="Tex N-terminal region-like"/>
    <property type="match status" value="1"/>
</dbReference>
<name>F2K142_MARM1</name>
<dbReference type="InterPro" id="IPR012337">
    <property type="entry name" value="RNaseH-like_sf"/>
</dbReference>
<dbReference type="SUPFAM" id="SSF47781">
    <property type="entry name" value="RuvA domain 2-like"/>
    <property type="match status" value="2"/>
</dbReference>
<dbReference type="InterPro" id="IPR023323">
    <property type="entry name" value="Tex-like_dom_sf"/>
</dbReference>
<dbReference type="FunFam" id="1.10.10.650:FF:000001">
    <property type="entry name" value="S1 RNA-binding domain 1"/>
    <property type="match status" value="1"/>
</dbReference>
<dbReference type="SMART" id="SM00316">
    <property type="entry name" value="S1"/>
    <property type="match status" value="1"/>
</dbReference>
<dbReference type="Pfam" id="PF00575">
    <property type="entry name" value="S1"/>
    <property type="match status" value="1"/>
</dbReference>
<dbReference type="Gene3D" id="3.30.420.140">
    <property type="entry name" value="YqgF/RNase H-like domain"/>
    <property type="match status" value="1"/>
</dbReference>
<dbReference type="PANTHER" id="PTHR10724">
    <property type="entry name" value="30S RIBOSOMAL PROTEIN S1"/>
    <property type="match status" value="1"/>
</dbReference>
<protein>
    <submittedName>
        <fullName evidence="2">Tex-like protein</fullName>
    </submittedName>
</protein>
<feature type="domain" description="S1 motif" evidence="1">
    <location>
        <begin position="651"/>
        <end position="720"/>
    </location>
</feature>
<dbReference type="GO" id="GO:0003735">
    <property type="term" value="F:structural constituent of ribosome"/>
    <property type="evidence" value="ECO:0007669"/>
    <property type="project" value="TreeGrafter"/>
</dbReference>
<organism evidence="2 3">
    <name type="scientific">Marinomonas mediterranea (strain ATCC 700492 / JCM 21426 / NBRC 103028 / MMB-1)</name>
    <dbReference type="NCBI Taxonomy" id="717774"/>
    <lineage>
        <taxon>Bacteria</taxon>
        <taxon>Pseudomonadati</taxon>
        <taxon>Pseudomonadota</taxon>
        <taxon>Gammaproteobacteria</taxon>
        <taxon>Oceanospirillales</taxon>
        <taxon>Oceanospirillaceae</taxon>
        <taxon>Marinomonas</taxon>
    </lineage>
</organism>
<dbReference type="PATRIC" id="fig|717774.3.peg.618"/>
<dbReference type="SMART" id="SM00732">
    <property type="entry name" value="YqgFc"/>
    <property type="match status" value="1"/>
</dbReference>
<dbReference type="Pfam" id="PF17674">
    <property type="entry name" value="HHH_9"/>
    <property type="match status" value="1"/>
</dbReference>
<dbReference type="GO" id="GO:0005737">
    <property type="term" value="C:cytoplasm"/>
    <property type="evidence" value="ECO:0007669"/>
    <property type="project" value="UniProtKB-ARBA"/>
</dbReference>
<evidence type="ECO:0000313" key="2">
    <source>
        <dbReference type="EMBL" id="ADZ89892.1"/>
    </source>
</evidence>
<dbReference type="InterPro" id="IPR010994">
    <property type="entry name" value="RuvA_2-like"/>
</dbReference>
<keyword evidence="3" id="KW-1185">Reference proteome</keyword>
<dbReference type="FunFam" id="3.30.420.140:FF:000001">
    <property type="entry name" value="RNA-binding transcriptional accessory protein"/>
    <property type="match status" value="1"/>
</dbReference>
<dbReference type="InterPro" id="IPR055179">
    <property type="entry name" value="Tex-like_central_region"/>
</dbReference>
<dbReference type="InterPro" id="IPR044146">
    <property type="entry name" value="S1_Tex"/>
</dbReference>
<dbReference type="OrthoDB" id="9804714at2"/>
<dbReference type="InterPro" id="IPR018974">
    <property type="entry name" value="Tex-like_N"/>
</dbReference>
<dbReference type="AlphaFoldDB" id="F2K142"/>
<dbReference type="InterPro" id="IPR032639">
    <property type="entry name" value="Tex_YqgF"/>
</dbReference>
<dbReference type="InterPro" id="IPR023319">
    <property type="entry name" value="Tex-like_HTH_dom_sf"/>
</dbReference>
<dbReference type="InterPro" id="IPR037027">
    <property type="entry name" value="YqgF/RNaseH-like_dom_sf"/>
</dbReference>
<dbReference type="Pfam" id="PF12836">
    <property type="entry name" value="HHH_3"/>
    <property type="match status" value="1"/>
</dbReference>
<dbReference type="InterPro" id="IPR012340">
    <property type="entry name" value="NA-bd_OB-fold"/>
</dbReference>
<dbReference type="Gene3D" id="1.10.150.310">
    <property type="entry name" value="Tex RuvX-like domain-like"/>
    <property type="match status" value="1"/>
</dbReference>
<proteinExistence type="predicted"/>
<dbReference type="InterPro" id="IPR003029">
    <property type="entry name" value="S1_domain"/>
</dbReference>
<dbReference type="SUPFAM" id="SSF53098">
    <property type="entry name" value="Ribonuclease H-like"/>
    <property type="match status" value="1"/>
</dbReference>
<dbReference type="FunFam" id="2.40.50.140:FF:000051">
    <property type="entry name" value="RNA-binding transcriptional accessory protein"/>
    <property type="match status" value="1"/>
</dbReference>
<dbReference type="InterPro" id="IPR050437">
    <property type="entry name" value="Ribos_protein_bS1-like"/>
</dbReference>
<dbReference type="STRING" id="717774.Marme_0598"/>
<dbReference type="EMBL" id="CP002583">
    <property type="protein sequence ID" value="ADZ89892.1"/>
    <property type="molecule type" value="Genomic_DNA"/>
</dbReference>
<dbReference type="PROSITE" id="PS50126">
    <property type="entry name" value="S1"/>
    <property type="match status" value="1"/>
</dbReference>
<dbReference type="eggNOG" id="COG2183">
    <property type="taxonomic scope" value="Bacteria"/>
</dbReference>
<dbReference type="Gene3D" id="2.40.50.140">
    <property type="entry name" value="Nucleic acid-binding proteins"/>
    <property type="match status" value="1"/>
</dbReference>
<dbReference type="HOGENOM" id="CLU_009833_0_2_6"/>
<reference evidence="2 3" key="1">
    <citation type="journal article" date="2012" name="Stand. Genomic Sci.">
        <title>Complete genome sequence of the melanogenic marine bacterium Marinomonas mediterranea type strain (MMB-1(T)).</title>
        <authorList>
            <person name="Lucas-Elio P."/>
            <person name="Goodwin L."/>
            <person name="Woyke T."/>
            <person name="Pitluck S."/>
            <person name="Nolan M."/>
            <person name="Kyrpides N.C."/>
            <person name="Detter J.C."/>
            <person name="Copeland A."/>
            <person name="Teshima H."/>
            <person name="Bruce D."/>
            <person name="Detter C."/>
            <person name="Tapia R."/>
            <person name="Han S."/>
            <person name="Land M.L."/>
            <person name="Ivanova N."/>
            <person name="Mikhailova N."/>
            <person name="Johnston A.W."/>
            <person name="Sanchez-Amat A."/>
        </authorList>
    </citation>
    <scope>NUCLEOTIDE SEQUENCE [LARGE SCALE GENOMIC DNA]</scope>
    <source>
        <strain evidence="3">ATCC 700492 / JCM 21426 / NBRC 103028 / MMB-1</strain>
    </source>
</reference>
<dbReference type="CDD" id="cd05685">
    <property type="entry name" value="S1_Tex"/>
    <property type="match status" value="1"/>
</dbReference>